<evidence type="ECO:0000256" key="7">
    <source>
        <dbReference type="ARBA" id="ARBA00022723"/>
    </source>
</evidence>
<dbReference type="GO" id="GO:0006260">
    <property type="term" value="P:DNA replication"/>
    <property type="evidence" value="ECO:0007669"/>
    <property type="project" value="UniProtKB-KW"/>
</dbReference>
<keyword evidence="16" id="KW-0234">DNA repair</keyword>
<evidence type="ECO:0000256" key="14">
    <source>
        <dbReference type="ARBA" id="ARBA00023014"/>
    </source>
</evidence>
<keyword evidence="4" id="KW-0004">4Fe-4S</keyword>
<dbReference type="EMBL" id="AOMB01000005">
    <property type="protein sequence ID" value="EMA41398.1"/>
    <property type="molecule type" value="Genomic_DNA"/>
</dbReference>
<dbReference type="InterPro" id="IPR041677">
    <property type="entry name" value="DNA2/NAM7_AAA_11"/>
</dbReference>
<proteinExistence type="inferred from homology"/>
<evidence type="ECO:0000256" key="10">
    <source>
        <dbReference type="ARBA" id="ARBA00022801"/>
    </source>
</evidence>
<evidence type="ECO:0000313" key="23">
    <source>
        <dbReference type="EMBL" id="EMA41398.1"/>
    </source>
</evidence>
<keyword evidence="6" id="KW-0540">Nuclease</keyword>
<evidence type="ECO:0000313" key="24">
    <source>
        <dbReference type="Proteomes" id="UP000011566"/>
    </source>
</evidence>
<protein>
    <recommendedName>
        <fullName evidence="3">DNA helicase</fullName>
        <ecNumber evidence="3">3.6.4.12</ecNumber>
    </recommendedName>
</protein>
<evidence type="ECO:0000259" key="22">
    <source>
        <dbReference type="Pfam" id="PF13087"/>
    </source>
</evidence>
<feature type="domain" description="DNA2/NAM7 helicase helicase" evidence="21">
    <location>
        <begin position="597"/>
        <end position="664"/>
    </location>
</feature>
<keyword evidence="15" id="KW-0238">DNA-binding</keyword>
<sequence>MYKRQVETRYGERDLAELTLRPDGGRADPVTLTCWGKWAETADYARAGMDVLTVGVEANDYDGEGGYATTGDSRVVLQPDYLVNVTDVRSWVQCPRLEYLNSMSGIPLNYPVVKGTIVHEVFSDLLRGSEVEASIDDRVEEAGLDLGLLGRDPEQVRADVADHARAIDGWLRQGTLDDEDEWRSEQTLISERYGLKGRADAVRRGSPVELKTGKNTKSEPRFQDKIQVACYALLLGERGPAPDTGTLIYTKNAALDRSEEDGDLSPAKDFSLNDGLLGYVVRQRNRLVAMALDSTVPTGYEANARCEYCFEQDTCMVVSGRLDQESKAGGIGSALPAEERAYFARFYRAIEAERRAVHREYAKLWTQTPEERADADRALIDLEPVGKTEVDGGWELRARCDDPVSKIREGDVVLASDGDPVYGTAEMGRVLELDDEVVVSTEEPVDLRRLDVYPSEMGVDGMLTALHNAVLAGDPDRKDVLFGRREPEFREVDEEFIPNNPAQNRAVRLAVGADDCALVHGPPGTGKTYTIARTIQALVERGERVLLSGFTNRAVDNALEALREQGFEEFVRVGTEHGVRADMQGFRLETRGDPEARARELEDAPVVAATTASCGSRVMREESFDVALVDEAGQLTEPATLAAVTLADRFVLVGDHQQLPPVVQAADAADESDIEIESTTDPASARSDGGVATDAADLSRSLFERLVDAHPDASVLLDTQYRMAQRIQAFPSSEFYDGALRPASPDVATQHLTDLPGVDDDALPEHLRDRVAFVDPDGTARGNTNPTEVERVGETVDAFVAAGLAPDDVGVIAPFRAQAAAIRRRVPDVTVDTVDRFQGSAKEVIVVSFVATGTLDSPVFEDPRRVNVALTRAKKALVLVGDREALTSDERYARMVEWAE</sequence>
<keyword evidence="10" id="KW-0378">Hydrolase</keyword>
<dbReference type="InterPro" id="IPR047187">
    <property type="entry name" value="SF1_C_Upf1"/>
</dbReference>
<dbReference type="CDD" id="cd18808">
    <property type="entry name" value="SF1_C_Upf1"/>
    <property type="match status" value="1"/>
</dbReference>
<evidence type="ECO:0000256" key="3">
    <source>
        <dbReference type="ARBA" id="ARBA00012551"/>
    </source>
</evidence>
<keyword evidence="17" id="KW-0511">Multifunctional enzyme</keyword>
<dbReference type="EC" id="3.6.4.12" evidence="3"/>
<dbReference type="PANTHER" id="PTHR43788">
    <property type="entry name" value="DNA2/NAM7 HELICASE FAMILY MEMBER"/>
    <property type="match status" value="1"/>
</dbReference>
<name>M0M7P2_9EURY</name>
<dbReference type="GO" id="GO:0004518">
    <property type="term" value="F:nuclease activity"/>
    <property type="evidence" value="ECO:0007669"/>
    <property type="project" value="UniProtKB-KW"/>
</dbReference>
<dbReference type="GO" id="GO:0046872">
    <property type="term" value="F:metal ion binding"/>
    <property type="evidence" value="ECO:0007669"/>
    <property type="project" value="UniProtKB-KW"/>
</dbReference>
<keyword evidence="5" id="KW-0235">DNA replication</keyword>
<keyword evidence="12" id="KW-0067">ATP-binding</keyword>
<evidence type="ECO:0000256" key="5">
    <source>
        <dbReference type="ARBA" id="ARBA00022705"/>
    </source>
</evidence>
<evidence type="ECO:0000256" key="4">
    <source>
        <dbReference type="ARBA" id="ARBA00022485"/>
    </source>
</evidence>
<dbReference type="Gene3D" id="3.90.320.10">
    <property type="match status" value="1"/>
</dbReference>
<evidence type="ECO:0000256" key="19">
    <source>
        <dbReference type="SAM" id="MobiDB-lite"/>
    </source>
</evidence>
<keyword evidence="9" id="KW-0227">DNA damage</keyword>
<evidence type="ECO:0000256" key="2">
    <source>
        <dbReference type="ARBA" id="ARBA00007913"/>
    </source>
</evidence>
<dbReference type="Pfam" id="PF13086">
    <property type="entry name" value="AAA_11"/>
    <property type="match status" value="2"/>
</dbReference>
<evidence type="ECO:0000256" key="8">
    <source>
        <dbReference type="ARBA" id="ARBA00022741"/>
    </source>
</evidence>
<comment type="catalytic activity">
    <reaction evidence="18">
        <text>ATP + H2O = ADP + phosphate + H(+)</text>
        <dbReference type="Rhea" id="RHEA:13065"/>
        <dbReference type="ChEBI" id="CHEBI:15377"/>
        <dbReference type="ChEBI" id="CHEBI:15378"/>
        <dbReference type="ChEBI" id="CHEBI:30616"/>
        <dbReference type="ChEBI" id="CHEBI:43474"/>
        <dbReference type="ChEBI" id="CHEBI:456216"/>
        <dbReference type="EC" id="3.6.4.12"/>
    </reaction>
</comment>
<evidence type="ECO:0000259" key="21">
    <source>
        <dbReference type="Pfam" id="PF13086"/>
    </source>
</evidence>
<keyword evidence="8" id="KW-0547">Nucleotide-binding</keyword>
<evidence type="ECO:0000256" key="16">
    <source>
        <dbReference type="ARBA" id="ARBA00023204"/>
    </source>
</evidence>
<dbReference type="Proteomes" id="UP000011566">
    <property type="component" value="Unassembled WGS sequence"/>
</dbReference>
<feature type="domain" description="DNA2/NAM7 helicase-like C-terminal" evidence="22">
    <location>
        <begin position="698"/>
        <end position="883"/>
    </location>
</feature>
<evidence type="ECO:0000256" key="11">
    <source>
        <dbReference type="ARBA" id="ARBA00022806"/>
    </source>
</evidence>
<evidence type="ECO:0000256" key="13">
    <source>
        <dbReference type="ARBA" id="ARBA00023004"/>
    </source>
</evidence>
<gene>
    <name evidence="23" type="ORF">C447_01050</name>
</gene>
<organism evidence="23 24">
    <name type="scientific">Halococcus hamelinensis 100A6</name>
    <dbReference type="NCBI Taxonomy" id="1132509"/>
    <lineage>
        <taxon>Archaea</taxon>
        <taxon>Methanobacteriati</taxon>
        <taxon>Methanobacteriota</taxon>
        <taxon>Stenosarchaea group</taxon>
        <taxon>Halobacteria</taxon>
        <taxon>Halobacteriales</taxon>
        <taxon>Halococcaceae</taxon>
        <taxon>Halococcus</taxon>
    </lineage>
</organism>
<keyword evidence="13" id="KW-0408">Iron</keyword>
<dbReference type="InterPro" id="IPR041679">
    <property type="entry name" value="DNA2/NAM7-like_C"/>
</dbReference>
<comment type="caution">
    <text evidence="23">The sequence shown here is derived from an EMBL/GenBank/DDBJ whole genome shotgun (WGS) entry which is preliminary data.</text>
</comment>
<dbReference type="InterPro" id="IPR014808">
    <property type="entry name" value="DNA_replication_fac_Dna2_N"/>
</dbReference>
<evidence type="ECO:0000259" key="20">
    <source>
        <dbReference type="Pfam" id="PF08696"/>
    </source>
</evidence>
<feature type="domain" description="DNA replication factor Dna2 N-terminal" evidence="20">
    <location>
        <begin position="32"/>
        <end position="202"/>
    </location>
</feature>
<dbReference type="GO" id="GO:0016787">
    <property type="term" value="F:hydrolase activity"/>
    <property type="evidence" value="ECO:0007669"/>
    <property type="project" value="UniProtKB-KW"/>
</dbReference>
<keyword evidence="14" id="KW-0411">Iron-sulfur</keyword>
<feature type="region of interest" description="Disordered" evidence="19">
    <location>
        <begin position="667"/>
        <end position="692"/>
    </location>
</feature>
<reference evidence="23 24" key="1">
    <citation type="journal article" date="2014" name="PLoS Genet.">
        <title>Phylogenetically driven sequencing of extremely halophilic archaea reveals strategies for static and dynamic osmo-response.</title>
        <authorList>
            <person name="Becker E.A."/>
            <person name="Seitzer P.M."/>
            <person name="Tritt A."/>
            <person name="Larsen D."/>
            <person name="Krusor M."/>
            <person name="Yao A.I."/>
            <person name="Wu D."/>
            <person name="Madern D."/>
            <person name="Eisen J.A."/>
            <person name="Darling A.E."/>
            <person name="Facciotti M.T."/>
        </authorList>
    </citation>
    <scope>NUCLEOTIDE SEQUENCE [LARGE SCALE GENOMIC DNA]</scope>
    <source>
        <strain evidence="23 24">100A6</strain>
    </source>
</reference>
<dbReference type="PANTHER" id="PTHR43788:SF8">
    <property type="entry name" value="DNA-BINDING PROTEIN SMUBP-2"/>
    <property type="match status" value="1"/>
</dbReference>
<evidence type="ECO:0000256" key="17">
    <source>
        <dbReference type="ARBA" id="ARBA00023268"/>
    </source>
</evidence>
<dbReference type="Gene3D" id="3.40.50.300">
    <property type="entry name" value="P-loop containing nucleotide triphosphate hydrolases"/>
    <property type="match status" value="3"/>
</dbReference>
<dbReference type="AlphaFoldDB" id="M0M7P2"/>
<dbReference type="SUPFAM" id="SSF52540">
    <property type="entry name" value="P-loop containing nucleoside triphosphate hydrolases"/>
    <property type="match status" value="1"/>
</dbReference>
<evidence type="ECO:0000256" key="15">
    <source>
        <dbReference type="ARBA" id="ARBA00023125"/>
    </source>
</evidence>
<dbReference type="Pfam" id="PF08696">
    <property type="entry name" value="Dna2"/>
    <property type="match status" value="1"/>
</dbReference>
<evidence type="ECO:0000256" key="12">
    <source>
        <dbReference type="ARBA" id="ARBA00022840"/>
    </source>
</evidence>
<feature type="compositionally biased region" description="Acidic residues" evidence="19">
    <location>
        <begin position="668"/>
        <end position="678"/>
    </location>
</feature>
<comment type="similarity">
    <text evidence="2">Belongs to the DNA2/NAM7 helicase family.</text>
</comment>
<dbReference type="PATRIC" id="fig|1132509.6.peg.251"/>
<dbReference type="GO" id="GO:0043139">
    <property type="term" value="F:5'-3' DNA helicase activity"/>
    <property type="evidence" value="ECO:0007669"/>
    <property type="project" value="TreeGrafter"/>
</dbReference>
<keyword evidence="7" id="KW-0479">Metal-binding</keyword>
<accession>M0M7P2</accession>
<dbReference type="GO" id="GO:0003677">
    <property type="term" value="F:DNA binding"/>
    <property type="evidence" value="ECO:0007669"/>
    <property type="project" value="UniProtKB-KW"/>
</dbReference>
<evidence type="ECO:0000256" key="9">
    <source>
        <dbReference type="ARBA" id="ARBA00022763"/>
    </source>
</evidence>
<evidence type="ECO:0000256" key="18">
    <source>
        <dbReference type="ARBA" id="ARBA00047995"/>
    </source>
</evidence>
<dbReference type="GO" id="GO:0051539">
    <property type="term" value="F:4 iron, 4 sulfur cluster binding"/>
    <property type="evidence" value="ECO:0007669"/>
    <property type="project" value="UniProtKB-KW"/>
</dbReference>
<dbReference type="GO" id="GO:0005524">
    <property type="term" value="F:ATP binding"/>
    <property type="evidence" value="ECO:0007669"/>
    <property type="project" value="UniProtKB-KW"/>
</dbReference>
<keyword evidence="24" id="KW-1185">Reference proteome</keyword>
<dbReference type="InterPro" id="IPR050534">
    <property type="entry name" value="Coronavir_polyprotein_1ab"/>
</dbReference>
<dbReference type="GO" id="GO:0006281">
    <property type="term" value="P:DNA repair"/>
    <property type="evidence" value="ECO:0007669"/>
    <property type="project" value="UniProtKB-KW"/>
</dbReference>
<dbReference type="eggNOG" id="arCOG00795">
    <property type="taxonomic scope" value="Archaea"/>
</dbReference>
<dbReference type="RefSeq" id="WP_007689993.1">
    <property type="nucleotide sequence ID" value="NZ_AOMB01000005.1"/>
</dbReference>
<comment type="cofactor">
    <cofactor evidence="1">
        <name>[4Fe-4S] cluster</name>
        <dbReference type="ChEBI" id="CHEBI:49883"/>
    </cofactor>
</comment>
<evidence type="ECO:0000256" key="6">
    <source>
        <dbReference type="ARBA" id="ARBA00022722"/>
    </source>
</evidence>
<keyword evidence="11" id="KW-0347">Helicase</keyword>
<evidence type="ECO:0000256" key="1">
    <source>
        <dbReference type="ARBA" id="ARBA00001966"/>
    </source>
</evidence>
<dbReference type="InterPro" id="IPR027417">
    <property type="entry name" value="P-loop_NTPase"/>
</dbReference>
<dbReference type="InterPro" id="IPR011604">
    <property type="entry name" value="PDDEXK-like_dom_sf"/>
</dbReference>
<dbReference type="Pfam" id="PF13087">
    <property type="entry name" value="AAA_12"/>
    <property type="match status" value="1"/>
</dbReference>
<feature type="domain" description="DNA2/NAM7 helicase helicase" evidence="21">
    <location>
        <begin position="500"/>
        <end position="590"/>
    </location>
</feature>